<dbReference type="SMART" id="SM00345">
    <property type="entry name" value="HTH_GNTR"/>
    <property type="match status" value="1"/>
</dbReference>
<dbReference type="Gene3D" id="1.20.120.530">
    <property type="entry name" value="GntR ligand-binding domain-like"/>
    <property type="match status" value="1"/>
</dbReference>
<feature type="coiled-coil region" evidence="4">
    <location>
        <begin position="170"/>
        <end position="227"/>
    </location>
</feature>
<dbReference type="AlphaFoldDB" id="A0A644ZZ89"/>
<proteinExistence type="predicted"/>
<feature type="domain" description="HTH gntR-type" evidence="5">
    <location>
        <begin position="9"/>
        <end position="77"/>
    </location>
</feature>
<keyword evidence="4" id="KW-0175">Coiled coil</keyword>
<dbReference type="InterPro" id="IPR036390">
    <property type="entry name" value="WH_DNA-bd_sf"/>
</dbReference>
<dbReference type="InterPro" id="IPR036388">
    <property type="entry name" value="WH-like_DNA-bd_sf"/>
</dbReference>
<dbReference type="PROSITE" id="PS50949">
    <property type="entry name" value="HTH_GNTR"/>
    <property type="match status" value="1"/>
</dbReference>
<keyword evidence="3" id="KW-0804">Transcription</keyword>
<dbReference type="GO" id="GO:0003700">
    <property type="term" value="F:DNA-binding transcription factor activity"/>
    <property type="evidence" value="ECO:0007669"/>
    <property type="project" value="InterPro"/>
</dbReference>
<organism evidence="6">
    <name type="scientific">bioreactor metagenome</name>
    <dbReference type="NCBI Taxonomy" id="1076179"/>
    <lineage>
        <taxon>unclassified sequences</taxon>
        <taxon>metagenomes</taxon>
        <taxon>ecological metagenomes</taxon>
    </lineage>
</organism>
<protein>
    <submittedName>
        <fullName evidence="6">HTH-type transcriptional regulator LutR</fullName>
    </submittedName>
</protein>
<evidence type="ECO:0000313" key="6">
    <source>
        <dbReference type="EMBL" id="MPM45758.1"/>
    </source>
</evidence>
<accession>A0A644ZZ89</accession>
<dbReference type="EMBL" id="VSSQ01011006">
    <property type="protein sequence ID" value="MPM45758.1"/>
    <property type="molecule type" value="Genomic_DNA"/>
</dbReference>
<evidence type="ECO:0000256" key="3">
    <source>
        <dbReference type="ARBA" id="ARBA00023163"/>
    </source>
</evidence>
<evidence type="ECO:0000256" key="1">
    <source>
        <dbReference type="ARBA" id="ARBA00023015"/>
    </source>
</evidence>
<dbReference type="Pfam" id="PF07729">
    <property type="entry name" value="FCD"/>
    <property type="match status" value="1"/>
</dbReference>
<dbReference type="InterPro" id="IPR000524">
    <property type="entry name" value="Tscrpt_reg_HTH_GntR"/>
</dbReference>
<keyword evidence="1" id="KW-0805">Transcription regulation</keyword>
<comment type="caution">
    <text evidence="6">The sequence shown here is derived from an EMBL/GenBank/DDBJ whole genome shotgun (WGS) entry which is preliminary data.</text>
</comment>
<dbReference type="CDD" id="cd07377">
    <property type="entry name" value="WHTH_GntR"/>
    <property type="match status" value="1"/>
</dbReference>
<dbReference type="GO" id="GO:0003677">
    <property type="term" value="F:DNA binding"/>
    <property type="evidence" value="ECO:0007669"/>
    <property type="project" value="UniProtKB-KW"/>
</dbReference>
<dbReference type="PRINTS" id="PR00035">
    <property type="entry name" value="HTHGNTR"/>
</dbReference>
<dbReference type="PANTHER" id="PTHR43537">
    <property type="entry name" value="TRANSCRIPTIONAL REGULATOR, GNTR FAMILY"/>
    <property type="match status" value="1"/>
</dbReference>
<dbReference type="PANTHER" id="PTHR43537:SF5">
    <property type="entry name" value="UXU OPERON TRANSCRIPTIONAL REGULATOR"/>
    <property type="match status" value="1"/>
</dbReference>
<reference evidence="6" key="1">
    <citation type="submission" date="2019-08" db="EMBL/GenBank/DDBJ databases">
        <authorList>
            <person name="Kucharzyk K."/>
            <person name="Murdoch R.W."/>
            <person name="Higgins S."/>
            <person name="Loffler F."/>
        </authorList>
    </citation>
    <scope>NUCLEOTIDE SEQUENCE</scope>
</reference>
<evidence type="ECO:0000256" key="4">
    <source>
        <dbReference type="SAM" id="Coils"/>
    </source>
</evidence>
<dbReference type="InterPro" id="IPR008920">
    <property type="entry name" value="TF_FadR/GntR_C"/>
</dbReference>
<dbReference type="Pfam" id="PF00392">
    <property type="entry name" value="GntR"/>
    <property type="match status" value="1"/>
</dbReference>
<dbReference type="SMART" id="SM00895">
    <property type="entry name" value="FCD"/>
    <property type="match status" value="1"/>
</dbReference>
<keyword evidence="2" id="KW-0238">DNA-binding</keyword>
<dbReference type="SUPFAM" id="SSF46785">
    <property type="entry name" value="Winged helix' DNA-binding domain"/>
    <property type="match status" value="1"/>
</dbReference>
<dbReference type="Gene3D" id="1.10.10.10">
    <property type="entry name" value="Winged helix-like DNA-binding domain superfamily/Winged helix DNA-binding domain"/>
    <property type="match status" value="1"/>
</dbReference>
<sequence>MSFVPVRNERLSDKVVNQILGMIHSGDLKPGQKLPSELVFCEQFAVSRGVIREAMIQLQALGYIRRKTKNGTFIEKDIIDRLSRPVADALKEATFQDLLDFRDSLESRMVEIVIDRCTDEEIEEIRQTLDADALKLSGHFSLDHYFHYKLAQASRNIFYMNFIDTYYDLIEELAQANKKQEGTLQSIAQEHQAIDEAIGRRDKNAAHQAMEQHITNVRQRRQRVEAESVQ</sequence>
<evidence type="ECO:0000259" key="5">
    <source>
        <dbReference type="PROSITE" id="PS50949"/>
    </source>
</evidence>
<dbReference type="SUPFAM" id="SSF48008">
    <property type="entry name" value="GntR ligand-binding domain-like"/>
    <property type="match status" value="1"/>
</dbReference>
<dbReference type="InterPro" id="IPR011711">
    <property type="entry name" value="GntR_C"/>
</dbReference>
<gene>
    <name evidence="6" type="primary">lutR_31</name>
    <name evidence="6" type="ORF">SDC9_92450</name>
</gene>
<evidence type="ECO:0000256" key="2">
    <source>
        <dbReference type="ARBA" id="ARBA00023125"/>
    </source>
</evidence>
<name>A0A644ZZ89_9ZZZZ</name>